<keyword evidence="4" id="KW-0156">Chromatin regulator</keyword>
<keyword evidence="12" id="KW-1185">Reference proteome</keyword>
<dbReference type="Gene3D" id="3.30.50.10">
    <property type="entry name" value="Erythroid Transcription Factor GATA-1, subunit A"/>
    <property type="match status" value="1"/>
</dbReference>
<evidence type="ECO:0000256" key="6">
    <source>
        <dbReference type="ARBA" id="ARBA00023163"/>
    </source>
</evidence>
<dbReference type="GO" id="GO:0006355">
    <property type="term" value="P:regulation of DNA-templated transcription"/>
    <property type="evidence" value="ECO:0007669"/>
    <property type="project" value="InterPro"/>
</dbReference>
<name>A0A9N8VMU1_9GLOM</name>
<evidence type="ECO:0000256" key="1">
    <source>
        <dbReference type="ARBA" id="ARBA00004123"/>
    </source>
</evidence>
<dbReference type="GO" id="GO:0008270">
    <property type="term" value="F:zinc ion binding"/>
    <property type="evidence" value="ECO:0007669"/>
    <property type="project" value="UniProtKB-KW"/>
</dbReference>
<dbReference type="Gene3D" id="2.30.30.140">
    <property type="match status" value="1"/>
</dbReference>
<evidence type="ECO:0000259" key="10">
    <source>
        <dbReference type="PROSITE" id="PS50114"/>
    </source>
</evidence>
<dbReference type="PROSITE" id="PS50114">
    <property type="entry name" value="GATA_ZN_FINGER_2"/>
    <property type="match status" value="1"/>
</dbReference>
<dbReference type="Pfam" id="PF00320">
    <property type="entry name" value="GATA"/>
    <property type="match status" value="1"/>
</dbReference>
<dbReference type="CDD" id="cd00202">
    <property type="entry name" value="ZnF_GATA"/>
    <property type="match status" value="1"/>
</dbReference>
<dbReference type="PROSITE" id="PS00344">
    <property type="entry name" value="GATA_ZN_FINGER_1"/>
    <property type="match status" value="1"/>
</dbReference>
<dbReference type="GO" id="GO:0006325">
    <property type="term" value="P:chromatin organization"/>
    <property type="evidence" value="ECO:0007669"/>
    <property type="project" value="UniProtKB-KW"/>
</dbReference>
<keyword evidence="8" id="KW-0479">Metal-binding</keyword>
<protein>
    <recommendedName>
        <fullName evidence="3">Chromatin modification-related protein EAF3</fullName>
    </recommendedName>
</protein>
<dbReference type="PROSITE" id="PS51640">
    <property type="entry name" value="MRG"/>
    <property type="match status" value="1"/>
</dbReference>
<dbReference type="SUPFAM" id="SSF57716">
    <property type="entry name" value="Glucocorticoid receptor-like (DNA-binding domain)"/>
    <property type="match status" value="1"/>
</dbReference>
<dbReference type="AlphaFoldDB" id="A0A9N8VMU1"/>
<reference evidence="11" key="1">
    <citation type="submission" date="2021-06" db="EMBL/GenBank/DDBJ databases">
        <authorList>
            <person name="Kallberg Y."/>
            <person name="Tangrot J."/>
            <person name="Rosling A."/>
        </authorList>
    </citation>
    <scope>NUCLEOTIDE SEQUENCE</scope>
    <source>
        <strain evidence="11">IA702</strain>
    </source>
</reference>
<feature type="domain" description="GATA-type" evidence="10">
    <location>
        <begin position="403"/>
        <end position="446"/>
    </location>
</feature>
<keyword evidence="7" id="KW-0539">Nucleus</keyword>
<dbReference type="InterPro" id="IPR016197">
    <property type="entry name" value="Chromo-like_dom_sf"/>
</dbReference>
<proteinExistence type="inferred from homology"/>
<keyword evidence="8" id="KW-0863">Zinc-finger</keyword>
<dbReference type="InterPro" id="IPR013088">
    <property type="entry name" value="Znf_NHR/GATA"/>
</dbReference>
<dbReference type="PANTHER" id="PTHR10880">
    <property type="entry name" value="MORTALITY FACTOR 4-LIKE PROTEIN"/>
    <property type="match status" value="1"/>
</dbReference>
<keyword evidence="5" id="KW-0805">Transcription regulation</keyword>
<dbReference type="Pfam" id="PF05712">
    <property type="entry name" value="MRG"/>
    <property type="match status" value="1"/>
</dbReference>
<dbReference type="Proteomes" id="UP000789572">
    <property type="component" value="Unassembled WGS sequence"/>
</dbReference>
<keyword evidence="6" id="KW-0804">Transcription</keyword>
<dbReference type="SUPFAM" id="SSF54160">
    <property type="entry name" value="Chromo domain-like"/>
    <property type="match status" value="1"/>
</dbReference>
<evidence type="ECO:0000256" key="8">
    <source>
        <dbReference type="PROSITE-ProRule" id="PRU00094"/>
    </source>
</evidence>
<dbReference type="GO" id="GO:0043565">
    <property type="term" value="F:sequence-specific DNA binding"/>
    <property type="evidence" value="ECO:0007669"/>
    <property type="project" value="InterPro"/>
</dbReference>
<dbReference type="InterPro" id="IPR000679">
    <property type="entry name" value="Znf_GATA"/>
</dbReference>
<evidence type="ECO:0000256" key="5">
    <source>
        <dbReference type="ARBA" id="ARBA00023015"/>
    </source>
</evidence>
<dbReference type="InterPro" id="IPR026541">
    <property type="entry name" value="MRG_dom"/>
</dbReference>
<keyword evidence="8" id="KW-0862">Zinc</keyword>
<comment type="caution">
    <text evidence="11">The sequence shown here is derived from an EMBL/GenBank/DDBJ whole genome shotgun (WGS) entry which is preliminary data.</text>
</comment>
<dbReference type="CDD" id="cd18983">
    <property type="entry name" value="CBD_MSL3_like"/>
    <property type="match status" value="1"/>
</dbReference>
<comment type="similarity">
    <text evidence="2">Belongs to the MRG family.</text>
</comment>
<accession>A0A9N8VMU1</accession>
<evidence type="ECO:0000256" key="4">
    <source>
        <dbReference type="ARBA" id="ARBA00022853"/>
    </source>
</evidence>
<evidence type="ECO:0000313" key="12">
    <source>
        <dbReference type="Proteomes" id="UP000789572"/>
    </source>
</evidence>
<dbReference type="EMBL" id="CAJVPJ010000021">
    <property type="protein sequence ID" value="CAG8458246.1"/>
    <property type="molecule type" value="Genomic_DNA"/>
</dbReference>
<sequence length="500" mass="56842">MSAAPDSAGGKLTFADNEQVLCFHGPLLYEAKVLKAEYWVGRDSPDDENGPHYYIHYKGWKSTWDEWVPETRVVKWNEANLERQRQLKKVYTPSGGNAGMVGKKKSSSKPSEKGTDKTSDDKAVEEVKVLQKRITQKRSADTTVSETKRKTKRTKLEKKNIHSDNDGDVTMKDPDDLGEFKENNAMAKDSKGKKDSTGVYYKRTDLTPEERELEAEFLNRPELQVSIPEALKAKLIDDWEHIILRGELVPLPRRPTVIEILNQYVDEKSKAAIAKGERSDIHSEVANGIKVYFEKVLSTMLLYASERQQLSDMKTKYEDKTYSEIYGAEHLLRLFVELPQLLAHTNIDEATAVSLVEHLVNFLRFLEKNEAQYFLNEYEPTSVVPYPKSKKSHEKKTSGWGNNPAGLSCYNCGTSDTPGWRAGETPEQKLCNACGLYYAKYKSHRPQHLWTHIKTGSSNPTYVPIIKNATTTQSKGAIECPDLLLREEECIDSCEQELTY</sequence>
<evidence type="ECO:0000313" key="11">
    <source>
        <dbReference type="EMBL" id="CAG8458246.1"/>
    </source>
</evidence>
<evidence type="ECO:0000256" key="3">
    <source>
        <dbReference type="ARBA" id="ARBA00018505"/>
    </source>
</evidence>
<dbReference type="InterPro" id="IPR053820">
    <property type="entry name" value="MSL3_chromo-like"/>
</dbReference>
<dbReference type="InterPro" id="IPR008676">
    <property type="entry name" value="MRG"/>
</dbReference>
<evidence type="ECO:0000256" key="9">
    <source>
        <dbReference type="SAM" id="MobiDB-lite"/>
    </source>
</evidence>
<comment type="subcellular location">
    <subcellularLocation>
        <location evidence="1">Nucleus</location>
    </subcellularLocation>
</comment>
<evidence type="ECO:0000256" key="7">
    <source>
        <dbReference type="ARBA" id="ARBA00023242"/>
    </source>
</evidence>
<dbReference type="PANTHER" id="PTHR10880:SF15">
    <property type="entry name" value="MSL COMPLEX SUBUNIT 3"/>
    <property type="match status" value="1"/>
</dbReference>
<dbReference type="SMART" id="SM00298">
    <property type="entry name" value="CHROMO"/>
    <property type="match status" value="1"/>
</dbReference>
<gene>
    <name evidence="11" type="ORF">POCULU_LOCUS415</name>
</gene>
<dbReference type="Gene3D" id="1.10.274.30">
    <property type="entry name" value="MRG domain"/>
    <property type="match status" value="1"/>
</dbReference>
<dbReference type="SMART" id="SM00401">
    <property type="entry name" value="ZnF_GATA"/>
    <property type="match status" value="1"/>
</dbReference>
<dbReference type="InterPro" id="IPR038217">
    <property type="entry name" value="MRG_C_sf"/>
</dbReference>
<dbReference type="InterPro" id="IPR000953">
    <property type="entry name" value="Chromo/chromo_shadow_dom"/>
</dbReference>
<dbReference type="GO" id="GO:0000123">
    <property type="term" value="C:histone acetyltransferase complex"/>
    <property type="evidence" value="ECO:0007669"/>
    <property type="project" value="TreeGrafter"/>
</dbReference>
<dbReference type="OrthoDB" id="124855at2759"/>
<feature type="compositionally biased region" description="Basic and acidic residues" evidence="9">
    <location>
        <begin position="157"/>
        <end position="180"/>
    </location>
</feature>
<dbReference type="Pfam" id="PF22732">
    <property type="entry name" value="MSL3_chromo-like"/>
    <property type="match status" value="1"/>
</dbReference>
<organism evidence="11 12">
    <name type="scientific">Paraglomus occultum</name>
    <dbReference type="NCBI Taxonomy" id="144539"/>
    <lineage>
        <taxon>Eukaryota</taxon>
        <taxon>Fungi</taxon>
        <taxon>Fungi incertae sedis</taxon>
        <taxon>Mucoromycota</taxon>
        <taxon>Glomeromycotina</taxon>
        <taxon>Glomeromycetes</taxon>
        <taxon>Paraglomerales</taxon>
        <taxon>Paraglomeraceae</taxon>
        <taxon>Paraglomus</taxon>
    </lineage>
</organism>
<feature type="region of interest" description="Disordered" evidence="9">
    <location>
        <begin position="87"/>
        <end position="180"/>
    </location>
</feature>
<dbReference type="GO" id="GO:0005634">
    <property type="term" value="C:nucleus"/>
    <property type="evidence" value="ECO:0007669"/>
    <property type="project" value="UniProtKB-SubCell"/>
</dbReference>
<feature type="compositionally biased region" description="Basic and acidic residues" evidence="9">
    <location>
        <begin position="110"/>
        <end position="129"/>
    </location>
</feature>
<evidence type="ECO:0000256" key="2">
    <source>
        <dbReference type="ARBA" id="ARBA00009093"/>
    </source>
</evidence>